<comment type="subcellular location">
    <subcellularLocation>
        <location evidence="1">Cell membrane</location>
        <topology evidence="1">Multi-pass membrane protein</topology>
    </subcellularLocation>
</comment>
<accession>A0ABS2RHP1</accession>
<dbReference type="CDD" id="cd13127">
    <property type="entry name" value="MATE_tuaB_like"/>
    <property type="match status" value="1"/>
</dbReference>
<evidence type="ECO:0000256" key="3">
    <source>
        <dbReference type="ARBA" id="ARBA00022475"/>
    </source>
</evidence>
<evidence type="ECO:0000256" key="1">
    <source>
        <dbReference type="ARBA" id="ARBA00004651"/>
    </source>
</evidence>
<dbReference type="PANTHER" id="PTHR30250:SF10">
    <property type="entry name" value="LIPOPOLYSACCHARIDE BIOSYNTHESIS PROTEIN WZXC"/>
    <property type="match status" value="1"/>
</dbReference>
<evidence type="ECO:0000313" key="9">
    <source>
        <dbReference type="Proteomes" id="UP000704762"/>
    </source>
</evidence>
<feature type="transmembrane region" description="Helical" evidence="7">
    <location>
        <begin position="150"/>
        <end position="172"/>
    </location>
</feature>
<feature type="transmembrane region" description="Helical" evidence="7">
    <location>
        <begin position="324"/>
        <end position="343"/>
    </location>
</feature>
<feature type="transmembrane region" description="Helical" evidence="7">
    <location>
        <begin position="289"/>
        <end position="312"/>
    </location>
</feature>
<keyword evidence="5 7" id="KW-1133">Transmembrane helix</keyword>
<evidence type="ECO:0000256" key="2">
    <source>
        <dbReference type="ARBA" id="ARBA00007430"/>
    </source>
</evidence>
<evidence type="ECO:0000256" key="5">
    <source>
        <dbReference type="ARBA" id="ARBA00022989"/>
    </source>
</evidence>
<feature type="transmembrane region" description="Helical" evidence="7">
    <location>
        <begin position="387"/>
        <end position="408"/>
    </location>
</feature>
<evidence type="ECO:0000313" key="8">
    <source>
        <dbReference type="EMBL" id="MBM7798515.1"/>
    </source>
</evidence>
<feature type="transmembrane region" description="Helical" evidence="7">
    <location>
        <begin position="178"/>
        <end position="196"/>
    </location>
</feature>
<protein>
    <submittedName>
        <fullName evidence="8">PST family polysaccharide transporter</fullName>
    </submittedName>
</protein>
<dbReference type="InterPro" id="IPR050833">
    <property type="entry name" value="Poly_Biosynth_Transport"/>
</dbReference>
<gene>
    <name evidence="8" type="ORF">JOE57_001436</name>
</gene>
<feature type="transmembrane region" description="Helical" evidence="7">
    <location>
        <begin position="120"/>
        <end position="138"/>
    </location>
</feature>
<sequence>MKTEQRPGEVAGRGHHSVRWSGMAVVGRQASQMICALVLARLLGPDSYGVISAASVYVTLTTLFLDQGLAPALVQRPTLDPRSPGAVATMNLLAGLVLAVITFVCAPLIAGFFHVADLTGLLRVLAFGLLIKALAITPRAMQLRRLGFKVIGVGDIAGGVVGAVVGITAALLGAGYWAMAWQVITTDVVIAVVLLAKTRGTRPNLHLGLLGPILPFSLRIFASNGLAFFSRNCDNILVGRYLGVTSLSYYSMAYRVLVIPVQMLGQTVNRVTFPTLARVAADRQRVAAILVKVTELLAMAAVPPMVLVAVAAPEMISVVLGDRWLPTAPILSVLAIAGARETVMSTTQSLMRAMGRGKLIMRYEIVATSVQLTGIVVGLQFGLLGVAVGLTTAGFLLTPVMLLIQRNLSAVRIRDQLRTMLPAVHGSLWAAAAYLLVRLIGWHDAWTLVLGIVSYLVVGLAVLWLAHRKALRRTVVAAKGILGVG</sequence>
<keyword evidence="9" id="KW-1185">Reference proteome</keyword>
<evidence type="ECO:0000256" key="4">
    <source>
        <dbReference type="ARBA" id="ARBA00022692"/>
    </source>
</evidence>
<feature type="transmembrane region" description="Helical" evidence="7">
    <location>
        <begin position="86"/>
        <end position="114"/>
    </location>
</feature>
<feature type="transmembrane region" description="Helical" evidence="7">
    <location>
        <begin position="208"/>
        <end position="229"/>
    </location>
</feature>
<feature type="transmembrane region" description="Helical" evidence="7">
    <location>
        <begin position="420"/>
        <end position="440"/>
    </location>
</feature>
<feature type="transmembrane region" description="Helical" evidence="7">
    <location>
        <begin position="446"/>
        <end position="466"/>
    </location>
</feature>
<evidence type="ECO:0000256" key="6">
    <source>
        <dbReference type="ARBA" id="ARBA00023136"/>
    </source>
</evidence>
<comment type="caution">
    <text evidence="8">The sequence shown here is derived from an EMBL/GenBank/DDBJ whole genome shotgun (WGS) entry which is preliminary data.</text>
</comment>
<reference evidence="8 9" key="1">
    <citation type="submission" date="2021-01" db="EMBL/GenBank/DDBJ databases">
        <title>Sequencing the genomes of 1000 actinobacteria strains.</title>
        <authorList>
            <person name="Klenk H.-P."/>
        </authorList>
    </citation>
    <scope>NUCLEOTIDE SEQUENCE [LARGE SCALE GENOMIC DNA]</scope>
    <source>
        <strain evidence="8 9">DSM 18662</strain>
    </source>
</reference>
<keyword evidence="6 7" id="KW-0472">Membrane</keyword>
<dbReference type="RefSeq" id="WP_204917044.1">
    <property type="nucleotide sequence ID" value="NZ_BAAAQP010000010.1"/>
</dbReference>
<comment type="similarity">
    <text evidence="2">Belongs to the polysaccharide synthase family.</text>
</comment>
<keyword evidence="4 7" id="KW-0812">Transmembrane</keyword>
<dbReference type="EMBL" id="JAFBCF010000001">
    <property type="protein sequence ID" value="MBM7798515.1"/>
    <property type="molecule type" value="Genomic_DNA"/>
</dbReference>
<dbReference type="PANTHER" id="PTHR30250">
    <property type="entry name" value="PST FAMILY PREDICTED COLANIC ACID TRANSPORTER"/>
    <property type="match status" value="1"/>
</dbReference>
<keyword evidence="3" id="KW-1003">Cell membrane</keyword>
<name>A0ABS2RHP1_9ACTN</name>
<evidence type="ECO:0000256" key="7">
    <source>
        <dbReference type="SAM" id="Phobius"/>
    </source>
</evidence>
<dbReference type="Proteomes" id="UP000704762">
    <property type="component" value="Unassembled WGS sequence"/>
</dbReference>
<dbReference type="Pfam" id="PF13440">
    <property type="entry name" value="Polysacc_synt_3"/>
    <property type="match status" value="1"/>
</dbReference>
<organism evidence="8 9">
    <name type="scientific">Microlunatus panaciterrae</name>
    <dbReference type="NCBI Taxonomy" id="400768"/>
    <lineage>
        <taxon>Bacteria</taxon>
        <taxon>Bacillati</taxon>
        <taxon>Actinomycetota</taxon>
        <taxon>Actinomycetes</taxon>
        <taxon>Propionibacteriales</taxon>
        <taxon>Propionibacteriaceae</taxon>
        <taxon>Microlunatus</taxon>
    </lineage>
</organism>
<feature type="transmembrane region" description="Helical" evidence="7">
    <location>
        <begin position="363"/>
        <end position="381"/>
    </location>
</feature>
<proteinExistence type="inferred from homology"/>